<reference evidence="2 3" key="1">
    <citation type="journal article" date="2018" name="Syst. Appl. Microbiol.">
        <title>A new symbiotic nanoarchaeote (Candidatus Nanoclepta minutus) and its host (Zestosphaera tikiterensis gen. nov., sp. nov.) from a New Zealand hot spring.</title>
        <authorList>
            <person name="St John E."/>
            <person name="Liu Y."/>
            <person name="Podar M."/>
            <person name="Stott M.B."/>
            <person name="Meneghin J."/>
            <person name="Chen Z."/>
            <person name="Lagutin K."/>
            <person name="Mitchell K."/>
            <person name="Reysenbach A.L."/>
        </authorList>
    </citation>
    <scope>NUCLEOTIDE SEQUENCE [LARGE SCALE GENOMIC DNA]</scope>
    <source>
        <strain evidence="2">NZ3</strain>
    </source>
</reference>
<dbReference type="InterPro" id="IPR002716">
    <property type="entry name" value="PIN_dom"/>
</dbReference>
<dbReference type="Proteomes" id="UP000244093">
    <property type="component" value="Unassembled WGS sequence"/>
</dbReference>
<evidence type="ECO:0000313" key="2">
    <source>
        <dbReference type="EMBL" id="PUA33914.1"/>
    </source>
</evidence>
<proteinExistence type="predicted"/>
<dbReference type="Pfam" id="PF01850">
    <property type="entry name" value="PIN"/>
    <property type="match status" value="1"/>
</dbReference>
<evidence type="ECO:0000313" key="3">
    <source>
        <dbReference type="Proteomes" id="UP000244093"/>
    </source>
</evidence>
<dbReference type="Gene3D" id="3.40.50.1010">
    <property type="entry name" value="5'-nuclease"/>
    <property type="match status" value="1"/>
</dbReference>
<dbReference type="SUPFAM" id="SSF88723">
    <property type="entry name" value="PIN domain-like"/>
    <property type="match status" value="1"/>
</dbReference>
<organism evidence="2 3">
    <name type="scientific">Zestosphaera tikiterensis</name>
    <dbReference type="NCBI Taxonomy" id="1973259"/>
    <lineage>
        <taxon>Archaea</taxon>
        <taxon>Thermoproteota</taxon>
        <taxon>Thermoprotei</taxon>
        <taxon>Desulfurococcales</taxon>
        <taxon>Desulfurococcaceae</taxon>
        <taxon>Zestosphaera</taxon>
    </lineage>
</organism>
<dbReference type="InterPro" id="IPR029060">
    <property type="entry name" value="PIN-like_dom_sf"/>
</dbReference>
<dbReference type="EMBL" id="NBVN01000001">
    <property type="protein sequence ID" value="PUA33914.1"/>
    <property type="molecule type" value="Genomic_DNA"/>
</dbReference>
<gene>
    <name evidence="2" type="ORF">B7O98_00385</name>
</gene>
<accession>A0A2R7Y8Q3</accession>
<dbReference type="PANTHER" id="PTHR39677:SF4">
    <property type="entry name" value="RIBONUCLEASE VAPC6"/>
    <property type="match status" value="1"/>
</dbReference>
<dbReference type="AlphaFoldDB" id="A0A2R7Y8Q3"/>
<evidence type="ECO:0000259" key="1">
    <source>
        <dbReference type="Pfam" id="PF01850"/>
    </source>
</evidence>
<dbReference type="PANTHER" id="PTHR39677">
    <property type="entry name" value="RIBONUCLEASE VAPC6"/>
    <property type="match status" value="1"/>
</dbReference>
<name>A0A2R7Y8Q3_9CREN</name>
<sequence>MVWETLTTRLSSRRIRELLAGRDERLVGLVKNDVWPVLRLFTTLPLTAEPGEIIQYMEGYGLMPTDAIIALTCRQHGINAIATLDEDFKRVPWLKVISQKE</sequence>
<protein>
    <recommendedName>
        <fullName evidence="1">PIN domain-containing protein</fullName>
    </recommendedName>
</protein>
<feature type="domain" description="PIN" evidence="1">
    <location>
        <begin position="36"/>
        <end position="93"/>
    </location>
</feature>
<comment type="caution">
    <text evidence="2">The sequence shown here is derived from an EMBL/GenBank/DDBJ whole genome shotgun (WGS) entry which is preliminary data.</text>
</comment>